<dbReference type="InterPro" id="IPR046960">
    <property type="entry name" value="PPR_At4g14850-like_plant"/>
</dbReference>
<dbReference type="FunFam" id="1.25.40.10:FF:000090">
    <property type="entry name" value="Pentatricopeptide repeat-containing protein, chloroplastic"/>
    <property type="match status" value="1"/>
</dbReference>
<dbReference type="Gene3D" id="1.25.40.10">
    <property type="entry name" value="Tetratricopeptide repeat domain"/>
    <property type="match status" value="6"/>
</dbReference>
<evidence type="ECO:0000313" key="4">
    <source>
        <dbReference type="Proteomes" id="UP000325081"/>
    </source>
</evidence>
<dbReference type="FunFam" id="1.25.40.10:FF:000344">
    <property type="entry name" value="Pentatricopeptide repeat-containing protein"/>
    <property type="match status" value="1"/>
</dbReference>
<proteinExistence type="predicted"/>
<dbReference type="Proteomes" id="UP000325081">
    <property type="component" value="Unassembled WGS sequence"/>
</dbReference>
<dbReference type="GO" id="GO:0009451">
    <property type="term" value="P:RNA modification"/>
    <property type="evidence" value="ECO:0007669"/>
    <property type="project" value="InterPro"/>
</dbReference>
<evidence type="ECO:0000256" key="1">
    <source>
        <dbReference type="ARBA" id="ARBA00022737"/>
    </source>
</evidence>
<dbReference type="AlphaFoldDB" id="A0A5A7PGN6"/>
<evidence type="ECO:0000256" key="2">
    <source>
        <dbReference type="PROSITE-ProRule" id="PRU00708"/>
    </source>
</evidence>
<dbReference type="PROSITE" id="PS51375">
    <property type="entry name" value="PPR"/>
    <property type="match status" value="7"/>
</dbReference>
<organism evidence="3 4">
    <name type="scientific">Striga asiatica</name>
    <name type="common">Asiatic witchweed</name>
    <name type="synonym">Buchnera asiatica</name>
    <dbReference type="NCBI Taxonomy" id="4170"/>
    <lineage>
        <taxon>Eukaryota</taxon>
        <taxon>Viridiplantae</taxon>
        <taxon>Streptophyta</taxon>
        <taxon>Embryophyta</taxon>
        <taxon>Tracheophyta</taxon>
        <taxon>Spermatophyta</taxon>
        <taxon>Magnoliopsida</taxon>
        <taxon>eudicotyledons</taxon>
        <taxon>Gunneridae</taxon>
        <taxon>Pentapetalae</taxon>
        <taxon>asterids</taxon>
        <taxon>lamiids</taxon>
        <taxon>Lamiales</taxon>
        <taxon>Orobanchaceae</taxon>
        <taxon>Buchnereae</taxon>
        <taxon>Striga</taxon>
    </lineage>
</organism>
<dbReference type="InterPro" id="IPR046848">
    <property type="entry name" value="E_motif"/>
</dbReference>
<name>A0A5A7PGN6_STRAF</name>
<sequence length="842" mass="93960">MRSILRRTHVSSDQINAIIKSVAQQGHFQEALHSYSISPIDISRFAFPSLLKSCADSRHGEALHCAISKMGLHFDPYIATSLVRMYCKRGALSSAAELFDELSQRQDLVRDVALWNSILDMCFKCGGFEEGIALFSRMRALNVKPDGYTLCILLGSCGYVFYGKEIHGYVVRNNFGDDPFVITAMIGMYSSFARPMDAWNVFDNLSEINQSITACNAMISCFSINGHFEICLELYYSAKRKGLEMGSSTFTSVLTACSHGESLDFGRQLHCDVVKTGFERDSYVGTSLLTFYAKCGCVESAERVFCLAKDCREVGLWNSMISAYVSIGRPDDALGIYIRKRREQIVLDAFTLSNALVACTMIGSYCLGQLMHGELIKRPVKENVAVQSALLTMYSKLGSVKDACEVFGEMEVKDIVAWGSMISGFCENKKFKEALYLYKIMKSDGMELDSSIMASVITACVGNVDEQFGYCVHGLAIKEGLDLDAFTGSSLIEFYSKLGHPEIAKKVFSNVLRRNLALWNSLISCYSENGLPNVSLDLVPRILSDGLFLDSITVTSVLSAVSQMAALLKGKAIHCYHIKLLHNREVHVQNALIDMYLKCGCFRYAQNVFDRMPKRDVVAWNTMISGYGSHGNCERAINLFVEMQDSGTQPDEITFLSLISSCNHNGFVNEGLNLFQSMREHKIEPKIEHYINVVDLLGRAGCLEEAFNFIEKMAIAPDRSIWLSLLSACRVHKNINLGELAANNLIKLEPGRGSNYIPLLNLYVDEGLKDKAANLRALLRQKGLLKVPGCSWIEVKNKVHVFFSGDSSSERIAEIYEILDNLRNSMKKRVCCFESAWKTHVL</sequence>
<dbReference type="PANTHER" id="PTHR47926:SF452">
    <property type="entry name" value="PENTATRICOPEPTIDE REPEAT-CONTAINING PROTEIN"/>
    <property type="match status" value="1"/>
</dbReference>
<dbReference type="InterPro" id="IPR002885">
    <property type="entry name" value="PPR_rpt"/>
</dbReference>
<feature type="repeat" description="PPR" evidence="2">
    <location>
        <begin position="75"/>
        <end position="105"/>
    </location>
</feature>
<dbReference type="EMBL" id="BKCP01004517">
    <property type="protein sequence ID" value="GER31940.1"/>
    <property type="molecule type" value="Genomic_DNA"/>
</dbReference>
<protein>
    <submittedName>
        <fullName evidence="3">Pentatricopeptide repeat-containing protein</fullName>
    </submittedName>
</protein>
<dbReference type="OrthoDB" id="1887476at2759"/>
<dbReference type="PANTHER" id="PTHR47926">
    <property type="entry name" value="PENTATRICOPEPTIDE REPEAT-CONTAINING PROTEIN"/>
    <property type="match status" value="1"/>
</dbReference>
<accession>A0A5A7PGN6</accession>
<evidence type="ECO:0000313" key="3">
    <source>
        <dbReference type="EMBL" id="GER31940.1"/>
    </source>
</evidence>
<feature type="repeat" description="PPR" evidence="2">
    <location>
        <begin position="616"/>
        <end position="650"/>
    </location>
</feature>
<feature type="repeat" description="PPR" evidence="2">
    <location>
        <begin position="111"/>
        <end position="145"/>
    </location>
</feature>
<dbReference type="Pfam" id="PF13041">
    <property type="entry name" value="PPR_2"/>
    <property type="match status" value="3"/>
</dbReference>
<gene>
    <name evidence="3" type="ORF">STAS_07985</name>
</gene>
<dbReference type="GO" id="GO:0003723">
    <property type="term" value="F:RNA binding"/>
    <property type="evidence" value="ECO:0007669"/>
    <property type="project" value="InterPro"/>
</dbReference>
<feature type="repeat" description="PPR" evidence="2">
    <location>
        <begin position="651"/>
        <end position="685"/>
    </location>
</feature>
<feature type="repeat" description="PPR" evidence="2">
    <location>
        <begin position="414"/>
        <end position="448"/>
    </location>
</feature>
<dbReference type="Pfam" id="PF20431">
    <property type="entry name" value="E_motif"/>
    <property type="match status" value="1"/>
</dbReference>
<reference evidence="4" key="1">
    <citation type="journal article" date="2019" name="Curr. Biol.">
        <title>Genome Sequence of Striga asiatica Provides Insight into the Evolution of Plant Parasitism.</title>
        <authorList>
            <person name="Yoshida S."/>
            <person name="Kim S."/>
            <person name="Wafula E.K."/>
            <person name="Tanskanen J."/>
            <person name="Kim Y.M."/>
            <person name="Honaas L."/>
            <person name="Yang Z."/>
            <person name="Spallek T."/>
            <person name="Conn C.E."/>
            <person name="Ichihashi Y."/>
            <person name="Cheong K."/>
            <person name="Cui S."/>
            <person name="Der J.P."/>
            <person name="Gundlach H."/>
            <person name="Jiao Y."/>
            <person name="Hori C."/>
            <person name="Ishida J.K."/>
            <person name="Kasahara H."/>
            <person name="Kiba T."/>
            <person name="Kim M.S."/>
            <person name="Koo N."/>
            <person name="Laohavisit A."/>
            <person name="Lee Y.H."/>
            <person name="Lumba S."/>
            <person name="McCourt P."/>
            <person name="Mortimer J.C."/>
            <person name="Mutuku J.M."/>
            <person name="Nomura T."/>
            <person name="Sasaki-Sekimoto Y."/>
            <person name="Seto Y."/>
            <person name="Wang Y."/>
            <person name="Wakatake T."/>
            <person name="Sakakibara H."/>
            <person name="Demura T."/>
            <person name="Yamaguchi S."/>
            <person name="Yoneyama K."/>
            <person name="Manabe R.I."/>
            <person name="Nelson D.C."/>
            <person name="Schulman A.H."/>
            <person name="Timko M.P."/>
            <person name="dePamphilis C.W."/>
            <person name="Choi D."/>
            <person name="Shirasu K."/>
        </authorList>
    </citation>
    <scope>NUCLEOTIDE SEQUENCE [LARGE SCALE GENOMIC DNA]</scope>
    <source>
        <strain evidence="4">cv. UVA1</strain>
    </source>
</reference>
<comment type="caution">
    <text evidence="3">The sequence shown here is derived from an EMBL/GenBank/DDBJ whole genome shotgun (WGS) entry which is preliminary data.</text>
</comment>
<dbReference type="NCBIfam" id="TIGR00756">
    <property type="entry name" value="PPR"/>
    <property type="match status" value="5"/>
</dbReference>
<dbReference type="Pfam" id="PF01535">
    <property type="entry name" value="PPR"/>
    <property type="match status" value="6"/>
</dbReference>
<keyword evidence="1" id="KW-0677">Repeat</keyword>
<dbReference type="InterPro" id="IPR011990">
    <property type="entry name" value="TPR-like_helical_dom_sf"/>
</dbReference>
<keyword evidence="4" id="KW-1185">Reference proteome</keyword>
<feature type="repeat" description="PPR" evidence="2">
    <location>
        <begin position="211"/>
        <end position="245"/>
    </location>
</feature>
<feature type="repeat" description="PPR" evidence="2">
    <location>
        <begin position="313"/>
        <end position="347"/>
    </location>
</feature>